<evidence type="ECO:0000256" key="2">
    <source>
        <dbReference type="SAM" id="Phobius"/>
    </source>
</evidence>
<organism evidence="3 4">
    <name type="scientific">Quercus rubra</name>
    <name type="common">Northern red oak</name>
    <name type="synonym">Quercus borealis</name>
    <dbReference type="NCBI Taxonomy" id="3512"/>
    <lineage>
        <taxon>Eukaryota</taxon>
        <taxon>Viridiplantae</taxon>
        <taxon>Streptophyta</taxon>
        <taxon>Embryophyta</taxon>
        <taxon>Tracheophyta</taxon>
        <taxon>Spermatophyta</taxon>
        <taxon>Magnoliopsida</taxon>
        <taxon>eudicotyledons</taxon>
        <taxon>Gunneridae</taxon>
        <taxon>Pentapetalae</taxon>
        <taxon>rosids</taxon>
        <taxon>fabids</taxon>
        <taxon>Fagales</taxon>
        <taxon>Fagaceae</taxon>
        <taxon>Quercus</taxon>
    </lineage>
</organism>
<comment type="caution">
    <text evidence="3">The sequence shown here is derived from an EMBL/GenBank/DDBJ whole genome shotgun (WGS) entry which is preliminary data.</text>
</comment>
<dbReference type="PANTHER" id="PTHR37198:SF1">
    <property type="entry name" value="NUCLEOLIN"/>
    <property type="match status" value="1"/>
</dbReference>
<name>A0AAN7JBR6_QUERU</name>
<feature type="transmembrane region" description="Helical" evidence="2">
    <location>
        <begin position="52"/>
        <end position="76"/>
    </location>
</feature>
<feature type="compositionally biased region" description="Acidic residues" evidence="1">
    <location>
        <begin position="104"/>
        <end position="114"/>
    </location>
</feature>
<keyword evidence="2" id="KW-0472">Membrane</keyword>
<accession>A0AAN7JBR6</accession>
<evidence type="ECO:0000256" key="1">
    <source>
        <dbReference type="SAM" id="MobiDB-lite"/>
    </source>
</evidence>
<keyword evidence="2" id="KW-1133">Transmembrane helix</keyword>
<sequence length="660" mass="73346">MEDPIEEWEIEEYSCEDNGGKMSWLLNNGLGLGKKVLITGIVVSSTPLVIPLLLAISAIGFVVSIPSGLLLASYACSERLMTKLLPGPALPSHLLDFGLASDDEEVEEEDEGCEGDIGMEKEEEEQMEETKRGVEMRIELGLREGRVTKGNNFGVKKDEQGLIEDVDDILEENGYEEDGGECLNEEEETPLEKMIKAKHLGLREDEKEEPVIEENDEQPVDGAEKGLVAVIEDVGDCLGEKEETPLEEMIDVKPLGLREDEKEEPVIEEKRNEQPVDEGTKGVLVVIEEYEESGNSIEGLETPFEVATVVVLEEIGSNERVNDFEAVEEDKQYVEERQGGTEEGEQKIVKNAEVMQIPNEDKNVHSMVEMDGNLEELREEEVPKVGEKMLETRYMEIIDAVPKEAQAIEKKGEGKTVVNNEQAEKPIVEINETINVLIGPKAMTLVEEMREEEDVDYIKEADVSMGDGNVEQKFVLDKGATLQGGGVEDNYLAGDANQDLQLNNEKEIVISSNADVREIADESGLNLLDEKNEAGKQYAYVVHGTPKESLIYTGSEDIKSLEHQDPAAVDESSHKGISLEKDITVPSNEISFNEEKIWEKIDAMRAIVGYKATPQKMCIEELKALYIFIGVEPPALFKEPSDLVEVNEKLQFLMSIVGVK</sequence>
<gene>
    <name evidence="3" type="ORF">RGQ29_000131</name>
</gene>
<protein>
    <submittedName>
        <fullName evidence="3">Uncharacterized protein</fullName>
    </submittedName>
</protein>
<dbReference type="PANTHER" id="PTHR37198">
    <property type="entry name" value="NUCLEOLIN"/>
    <property type="match status" value="1"/>
</dbReference>
<keyword evidence="2" id="KW-0812">Transmembrane</keyword>
<keyword evidence="4" id="KW-1185">Reference proteome</keyword>
<dbReference type="Proteomes" id="UP001324115">
    <property type="component" value="Unassembled WGS sequence"/>
</dbReference>
<dbReference type="AlphaFoldDB" id="A0AAN7JBR6"/>
<feature type="region of interest" description="Disordered" evidence="1">
    <location>
        <begin position="104"/>
        <end position="131"/>
    </location>
</feature>
<dbReference type="EMBL" id="JAXUIC010000001">
    <property type="protein sequence ID" value="KAK4605696.1"/>
    <property type="molecule type" value="Genomic_DNA"/>
</dbReference>
<proteinExistence type="predicted"/>
<evidence type="ECO:0000313" key="3">
    <source>
        <dbReference type="EMBL" id="KAK4605696.1"/>
    </source>
</evidence>
<reference evidence="3 4" key="1">
    <citation type="journal article" date="2023" name="G3 (Bethesda)">
        <title>A haplotype-resolved chromosome-scale genome for Quercus rubra L. provides insights into the genetics of adaptive traits for red oak species.</title>
        <authorList>
            <person name="Kapoor B."/>
            <person name="Jenkins J."/>
            <person name="Schmutz J."/>
            <person name="Zhebentyayeva T."/>
            <person name="Kuelheim C."/>
            <person name="Coggeshall M."/>
            <person name="Heim C."/>
            <person name="Lasky J.R."/>
            <person name="Leites L."/>
            <person name="Islam-Faridi N."/>
            <person name="Romero-Severson J."/>
            <person name="DeLeo V.L."/>
            <person name="Lucas S.M."/>
            <person name="Lazic D."/>
            <person name="Gailing O."/>
            <person name="Carlson J."/>
            <person name="Staton M."/>
        </authorList>
    </citation>
    <scope>NUCLEOTIDE SEQUENCE [LARGE SCALE GENOMIC DNA]</scope>
    <source>
        <strain evidence="3">Pseudo-F2</strain>
    </source>
</reference>
<evidence type="ECO:0000313" key="4">
    <source>
        <dbReference type="Proteomes" id="UP001324115"/>
    </source>
</evidence>